<dbReference type="AlphaFoldDB" id="A0A0L6UVT2"/>
<evidence type="ECO:0000313" key="2">
    <source>
        <dbReference type="EMBL" id="KNZ52609.1"/>
    </source>
</evidence>
<protein>
    <recommendedName>
        <fullName evidence="4">CCHC-type domain-containing protein</fullName>
    </recommendedName>
</protein>
<comment type="caution">
    <text evidence="2">The sequence shown here is derived from an EMBL/GenBank/DDBJ whole genome shotgun (WGS) entry which is preliminary data.</text>
</comment>
<name>A0A0L6UVT2_9BASI</name>
<evidence type="ECO:0000313" key="3">
    <source>
        <dbReference type="Proteomes" id="UP000037035"/>
    </source>
</evidence>
<sequence length="259" mass="29021">TNLHGYLHQALNTKVNLFMEAHGHQLPSTQDILRFLDAARTKQHLAKSSRSSETSSLQTSLASQEHSSTSNPSDQAEMEFNAMTKTTQCYICKKPDHLAPNCLHKKCGVPAPTVLQIHSPMSYLPCLITYNYDNTLYVRPLQPEPGRTPSIHANFPNPTRHPRANPIRSPIGVKQIDSNLFTEEPEESLVFENKNLSLEPTFKRFDVREISTDNSGQDTIWDSGAKDNVTGDSTSTYQGFITQPCSPFSSLYRLSFSLH</sequence>
<dbReference type="OrthoDB" id="116216at2759"/>
<evidence type="ECO:0008006" key="4">
    <source>
        <dbReference type="Google" id="ProtNLM"/>
    </source>
</evidence>
<keyword evidence="3" id="KW-1185">Reference proteome</keyword>
<dbReference type="EMBL" id="LAVV01008504">
    <property type="protein sequence ID" value="KNZ52609.1"/>
    <property type="molecule type" value="Genomic_DNA"/>
</dbReference>
<feature type="compositionally biased region" description="Low complexity" evidence="1">
    <location>
        <begin position="48"/>
        <end position="65"/>
    </location>
</feature>
<feature type="region of interest" description="Disordered" evidence="1">
    <location>
        <begin position="44"/>
        <end position="75"/>
    </location>
</feature>
<organism evidence="2 3">
    <name type="scientific">Puccinia sorghi</name>
    <dbReference type="NCBI Taxonomy" id="27349"/>
    <lineage>
        <taxon>Eukaryota</taxon>
        <taxon>Fungi</taxon>
        <taxon>Dikarya</taxon>
        <taxon>Basidiomycota</taxon>
        <taxon>Pucciniomycotina</taxon>
        <taxon>Pucciniomycetes</taxon>
        <taxon>Pucciniales</taxon>
        <taxon>Pucciniaceae</taxon>
        <taxon>Puccinia</taxon>
    </lineage>
</organism>
<gene>
    <name evidence="2" type="ORF">VP01_3501g1</name>
</gene>
<evidence type="ECO:0000256" key="1">
    <source>
        <dbReference type="SAM" id="MobiDB-lite"/>
    </source>
</evidence>
<accession>A0A0L6UVT2</accession>
<dbReference type="VEuPathDB" id="FungiDB:VP01_3501g1"/>
<feature type="non-terminal residue" evidence="2">
    <location>
        <position position="1"/>
    </location>
</feature>
<reference evidence="2 3" key="1">
    <citation type="submission" date="2015-08" db="EMBL/GenBank/DDBJ databases">
        <title>Next Generation Sequencing and Analysis of the Genome of Puccinia sorghi L Schw, the Causal Agent of Maize Common Rust.</title>
        <authorList>
            <person name="Rochi L."/>
            <person name="Burguener G."/>
            <person name="Darino M."/>
            <person name="Turjanski A."/>
            <person name="Kreff E."/>
            <person name="Dieguez M.J."/>
            <person name="Sacco F."/>
        </authorList>
    </citation>
    <scope>NUCLEOTIDE SEQUENCE [LARGE SCALE GENOMIC DNA]</scope>
    <source>
        <strain evidence="2 3">RO10H11247</strain>
    </source>
</reference>
<proteinExistence type="predicted"/>
<dbReference type="Proteomes" id="UP000037035">
    <property type="component" value="Unassembled WGS sequence"/>
</dbReference>